<name>A0AAV5MVF2_9ROSI</name>
<evidence type="ECO:0000313" key="2">
    <source>
        <dbReference type="Proteomes" id="UP001054252"/>
    </source>
</evidence>
<evidence type="ECO:0000313" key="1">
    <source>
        <dbReference type="EMBL" id="GKV52507.1"/>
    </source>
</evidence>
<reference evidence="1 2" key="1">
    <citation type="journal article" date="2021" name="Commun. Biol.">
        <title>The genome of Shorea leprosula (Dipterocarpaceae) highlights the ecological relevance of drought in aseasonal tropical rainforests.</title>
        <authorList>
            <person name="Ng K.K.S."/>
            <person name="Kobayashi M.J."/>
            <person name="Fawcett J.A."/>
            <person name="Hatakeyama M."/>
            <person name="Paape T."/>
            <person name="Ng C.H."/>
            <person name="Ang C.C."/>
            <person name="Tnah L.H."/>
            <person name="Lee C.T."/>
            <person name="Nishiyama T."/>
            <person name="Sese J."/>
            <person name="O'Brien M.J."/>
            <person name="Copetti D."/>
            <person name="Mohd Noor M.I."/>
            <person name="Ong R.C."/>
            <person name="Putra M."/>
            <person name="Sireger I.Z."/>
            <person name="Indrioko S."/>
            <person name="Kosugi Y."/>
            <person name="Izuno A."/>
            <person name="Isagi Y."/>
            <person name="Lee S.L."/>
            <person name="Shimizu K.K."/>
        </authorList>
    </citation>
    <scope>NUCLEOTIDE SEQUENCE [LARGE SCALE GENOMIC DNA]</scope>
    <source>
        <strain evidence="1">214</strain>
    </source>
</reference>
<organism evidence="1 2">
    <name type="scientific">Rubroshorea leprosula</name>
    <dbReference type="NCBI Taxonomy" id="152421"/>
    <lineage>
        <taxon>Eukaryota</taxon>
        <taxon>Viridiplantae</taxon>
        <taxon>Streptophyta</taxon>
        <taxon>Embryophyta</taxon>
        <taxon>Tracheophyta</taxon>
        <taxon>Spermatophyta</taxon>
        <taxon>Magnoliopsida</taxon>
        <taxon>eudicotyledons</taxon>
        <taxon>Gunneridae</taxon>
        <taxon>Pentapetalae</taxon>
        <taxon>rosids</taxon>
        <taxon>malvids</taxon>
        <taxon>Malvales</taxon>
        <taxon>Dipterocarpaceae</taxon>
        <taxon>Rubroshorea</taxon>
    </lineage>
</organism>
<proteinExistence type="predicted"/>
<accession>A0AAV5MVF2</accession>
<protein>
    <submittedName>
        <fullName evidence="1">Uncharacterized protein</fullName>
    </submittedName>
</protein>
<dbReference type="Proteomes" id="UP001054252">
    <property type="component" value="Unassembled WGS sequence"/>
</dbReference>
<keyword evidence="2" id="KW-1185">Reference proteome</keyword>
<gene>
    <name evidence="1" type="ORF">SLEP1_g59085</name>
</gene>
<dbReference type="AlphaFoldDB" id="A0AAV5MVF2"/>
<sequence length="76" mass="8514">MGDRFCPRPHSPPKYLNIHFHFDFEQQQQQWHSSNCGGVVVEQWHNSGGATAQQWRSNSRGAATVSDGFGLAAMVQ</sequence>
<dbReference type="EMBL" id="BPVZ01000730">
    <property type="protein sequence ID" value="GKV52507.1"/>
    <property type="molecule type" value="Genomic_DNA"/>
</dbReference>
<comment type="caution">
    <text evidence="1">The sequence shown here is derived from an EMBL/GenBank/DDBJ whole genome shotgun (WGS) entry which is preliminary data.</text>
</comment>